<dbReference type="InterPro" id="IPR010664">
    <property type="entry name" value="LipoPS_assembly_LptC-rel"/>
</dbReference>
<evidence type="ECO:0000313" key="2">
    <source>
        <dbReference type="Proteomes" id="UP000075583"/>
    </source>
</evidence>
<evidence type="ECO:0008006" key="3">
    <source>
        <dbReference type="Google" id="ProtNLM"/>
    </source>
</evidence>
<name>A0A150XIU3_ROSEK</name>
<reference evidence="1" key="1">
    <citation type="submission" date="2016-01" db="EMBL/GenBank/DDBJ databases">
        <title>Genome sequencing of Roseivirga ehrenbergii KMM 6017.</title>
        <authorList>
            <person name="Selvaratnam C."/>
            <person name="Thevarajoo S."/>
            <person name="Goh K.M."/>
            <person name="Ee R."/>
            <person name="Chan K.-G."/>
            <person name="Chong C.S."/>
        </authorList>
    </citation>
    <scope>NUCLEOTIDE SEQUENCE [LARGE SCALE GENOMIC DNA]</scope>
    <source>
        <strain evidence="1">KMM 6017</strain>
    </source>
</reference>
<dbReference type="GO" id="GO:0015221">
    <property type="term" value="F:lipopolysaccharide transmembrane transporter activity"/>
    <property type="evidence" value="ECO:0007669"/>
    <property type="project" value="InterPro"/>
</dbReference>
<sequence>MRFKKFIPLLFVMAFTACFSEPKKLAEMEEYDGPILESEFVEIIMTEGSIRKLGIKGNKQLTFSNGDLEFPETIRIDFFDSEGDTTSVLTALEGFYDAKTKLYRANGDVVVRNLKENQTLKTEELFWNPNTERIYTDQFFIVTTETELIQGTGMDAPQDFSEFSVTNPKDSEFEIKETNENN</sequence>
<organism evidence="1 2">
    <name type="scientific">Roseivirga ehrenbergii (strain DSM 102268 / JCM 13514 / KCTC 12282 / NCIMB 14502 / KMM 6017)</name>
    <dbReference type="NCBI Taxonomy" id="279360"/>
    <lineage>
        <taxon>Bacteria</taxon>
        <taxon>Pseudomonadati</taxon>
        <taxon>Bacteroidota</taxon>
        <taxon>Cytophagia</taxon>
        <taxon>Cytophagales</taxon>
        <taxon>Roseivirgaceae</taxon>
        <taxon>Roseivirga</taxon>
    </lineage>
</organism>
<dbReference type="Proteomes" id="UP000075583">
    <property type="component" value="Unassembled WGS sequence"/>
</dbReference>
<dbReference type="PROSITE" id="PS51257">
    <property type="entry name" value="PROKAR_LIPOPROTEIN"/>
    <property type="match status" value="1"/>
</dbReference>
<comment type="caution">
    <text evidence="1">The sequence shown here is derived from an EMBL/GenBank/DDBJ whole genome shotgun (WGS) entry which is preliminary data.</text>
</comment>
<dbReference type="GO" id="GO:0005886">
    <property type="term" value="C:plasma membrane"/>
    <property type="evidence" value="ECO:0007669"/>
    <property type="project" value="InterPro"/>
</dbReference>
<protein>
    <recommendedName>
        <fullName evidence="3">LPS export ABC transporter periplasmic protein LptC</fullName>
    </recommendedName>
</protein>
<proteinExistence type="predicted"/>
<gene>
    <name evidence="1" type="ORF">MB14_17730</name>
</gene>
<dbReference type="AlphaFoldDB" id="A0A150XIU3"/>
<keyword evidence="2" id="KW-1185">Reference proteome</keyword>
<dbReference type="RefSeq" id="WP_062590977.1">
    <property type="nucleotide sequence ID" value="NZ_LQZQ01000009.1"/>
</dbReference>
<dbReference type="InterPro" id="IPR026265">
    <property type="entry name" value="LptC"/>
</dbReference>
<dbReference type="OrthoDB" id="9812080at2"/>
<evidence type="ECO:0000313" key="1">
    <source>
        <dbReference type="EMBL" id="KYG78572.1"/>
    </source>
</evidence>
<dbReference type="EMBL" id="LQZQ01000009">
    <property type="protein sequence ID" value="KYG78572.1"/>
    <property type="molecule type" value="Genomic_DNA"/>
</dbReference>
<accession>A0A150XIU3</accession>
<dbReference type="STRING" id="279360.MB14_17730"/>
<dbReference type="Gene3D" id="2.60.450.10">
    <property type="entry name" value="Lipopolysaccharide (LPS) transport protein A like domain"/>
    <property type="match status" value="1"/>
</dbReference>
<dbReference type="NCBIfam" id="TIGR04409">
    <property type="entry name" value="LptC_YrbK"/>
    <property type="match status" value="1"/>
</dbReference>
<dbReference type="Pfam" id="PF06835">
    <property type="entry name" value="LptC"/>
    <property type="match status" value="1"/>
</dbReference>